<keyword evidence="2" id="KW-0238">DNA-binding</keyword>
<evidence type="ECO:0000256" key="3">
    <source>
        <dbReference type="ARBA" id="ARBA00023163"/>
    </source>
</evidence>
<proteinExistence type="predicted"/>
<gene>
    <name evidence="6" type="ORF">PQ465_14720</name>
</gene>
<dbReference type="PANTHER" id="PTHR43280">
    <property type="entry name" value="ARAC-FAMILY TRANSCRIPTIONAL REGULATOR"/>
    <property type="match status" value="1"/>
</dbReference>
<evidence type="ECO:0000256" key="2">
    <source>
        <dbReference type="ARBA" id="ARBA00023125"/>
    </source>
</evidence>
<name>A0ABY7WDJ4_9SPHI</name>
<dbReference type="Pfam" id="PF12833">
    <property type="entry name" value="HTH_18"/>
    <property type="match status" value="1"/>
</dbReference>
<feature type="domain" description="HTH araC/xylS-type" evidence="5">
    <location>
        <begin position="206"/>
        <end position="316"/>
    </location>
</feature>
<organism evidence="6 7">
    <name type="scientific">Sphingobacterium oryzagri</name>
    <dbReference type="NCBI Taxonomy" id="3025669"/>
    <lineage>
        <taxon>Bacteria</taxon>
        <taxon>Pseudomonadati</taxon>
        <taxon>Bacteroidota</taxon>
        <taxon>Sphingobacteriia</taxon>
        <taxon>Sphingobacteriales</taxon>
        <taxon>Sphingobacteriaceae</taxon>
        <taxon>Sphingobacterium</taxon>
    </lineage>
</organism>
<dbReference type="Gene3D" id="1.10.10.60">
    <property type="entry name" value="Homeodomain-like"/>
    <property type="match status" value="1"/>
</dbReference>
<accession>A0ABY7WDJ4</accession>
<feature type="transmembrane region" description="Helical" evidence="4">
    <location>
        <begin position="20"/>
        <end position="37"/>
    </location>
</feature>
<sequence>MKEIKVVSAKALHIANRFNFFVFAFVLSLVIHLFFLFRIHSLPFPVLYGPLLYGMFLEIRESKHRQWLFIHFLPFVLFLIWNIRLNFEFYWPYFEWYLPAMAISVSSYPIFALVKLTDKSVNAYDPRVILLKQMSGYGVAIAALIGLLMASQLILLTLDINPLHLVGLAMFFAAMLLIHFLYAHHDVSTKLSQHGITVTCATWHNNELIQLYENRLNEAMARQLFLNARLTVDDLAEATDIPKAHLADYFRIYQGQSFYQWLAQYRIQHAQQLLGLTSKLLKIEVVAKESGFQSKTSFNKYFKDALGMSPSAYRQEMWSN</sequence>
<feature type="transmembrane region" description="Helical" evidence="4">
    <location>
        <begin position="137"/>
        <end position="158"/>
    </location>
</feature>
<keyword evidence="3" id="KW-0804">Transcription</keyword>
<keyword evidence="1" id="KW-0805">Transcription regulation</keyword>
<dbReference type="SUPFAM" id="SSF46689">
    <property type="entry name" value="Homeodomain-like"/>
    <property type="match status" value="1"/>
</dbReference>
<dbReference type="EMBL" id="CP117880">
    <property type="protein sequence ID" value="WDF67550.1"/>
    <property type="molecule type" value="Genomic_DNA"/>
</dbReference>
<evidence type="ECO:0000313" key="6">
    <source>
        <dbReference type="EMBL" id="WDF67550.1"/>
    </source>
</evidence>
<evidence type="ECO:0000313" key="7">
    <source>
        <dbReference type="Proteomes" id="UP001221558"/>
    </source>
</evidence>
<evidence type="ECO:0000256" key="1">
    <source>
        <dbReference type="ARBA" id="ARBA00023015"/>
    </source>
</evidence>
<dbReference type="PANTHER" id="PTHR43280:SF2">
    <property type="entry name" value="HTH-TYPE TRANSCRIPTIONAL REGULATOR EXSA"/>
    <property type="match status" value="1"/>
</dbReference>
<evidence type="ECO:0000256" key="4">
    <source>
        <dbReference type="SAM" id="Phobius"/>
    </source>
</evidence>
<keyword evidence="4" id="KW-0472">Membrane</keyword>
<evidence type="ECO:0000259" key="5">
    <source>
        <dbReference type="PROSITE" id="PS01124"/>
    </source>
</evidence>
<dbReference type="InterPro" id="IPR018060">
    <property type="entry name" value="HTH_AraC"/>
</dbReference>
<keyword evidence="7" id="KW-1185">Reference proteome</keyword>
<dbReference type="SMART" id="SM00342">
    <property type="entry name" value="HTH_ARAC"/>
    <property type="match status" value="1"/>
</dbReference>
<dbReference type="Proteomes" id="UP001221558">
    <property type="component" value="Chromosome"/>
</dbReference>
<feature type="transmembrane region" description="Helical" evidence="4">
    <location>
        <begin position="67"/>
        <end position="84"/>
    </location>
</feature>
<feature type="transmembrane region" description="Helical" evidence="4">
    <location>
        <begin position="164"/>
        <end position="183"/>
    </location>
</feature>
<feature type="transmembrane region" description="Helical" evidence="4">
    <location>
        <begin position="96"/>
        <end position="116"/>
    </location>
</feature>
<dbReference type="RefSeq" id="WP_274266278.1">
    <property type="nucleotide sequence ID" value="NZ_CP117880.1"/>
</dbReference>
<dbReference type="InterPro" id="IPR009057">
    <property type="entry name" value="Homeodomain-like_sf"/>
</dbReference>
<dbReference type="PROSITE" id="PS01124">
    <property type="entry name" value="HTH_ARAC_FAMILY_2"/>
    <property type="match status" value="1"/>
</dbReference>
<keyword evidence="4" id="KW-1133">Transmembrane helix</keyword>
<reference evidence="6 7" key="1">
    <citation type="submission" date="2023-02" db="EMBL/GenBank/DDBJ databases">
        <title>Genome sequence of Sphingobacterium sp. KACC 22765.</title>
        <authorList>
            <person name="Kim S."/>
            <person name="Heo J."/>
            <person name="Kwon S.-W."/>
        </authorList>
    </citation>
    <scope>NUCLEOTIDE SEQUENCE [LARGE SCALE GENOMIC DNA]</scope>
    <source>
        <strain evidence="6 7">KACC 22765</strain>
    </source>
</reference>
<protein>
    <submittedName>
        <fullName evidence="6">Helix-turn-helix transcriptional regulator</fullName>
    </submittedName>
</protein>
<keyword evidence="4" id="KW-0812">Transmembrane</keyword>